<dbReference type="EMBL" id="BARS01033513">
    <property type="protein sequence ID" value="GAG26519.1"/>
    <property type="molecule type" value="Genomic_DNA"/>
</dbReference>
<sequence length="43" mass="5205">MRITLIITDFENVDIDEEVEVEEGDTVRVIYDRDKDEFDWEVL</sequence>
<proteinExistence type="predicted"/>
<gene>
    <name evidence="1" type="ORF">S01H1_51885</name>
</gene>
<reference evidence="1" key="1">
    <citation type="journal article" date="2014" name="Front. Microbiol.">
        <title>High frequency of phylogenetically diverse reductive dehalogenase-homologous genes in deep subseafloor sedimentary metagenomes.</title>
        <authorList>
            <person name="Kawai M."/>
            <person name="Futagami T."/>
            <person name="Toyoda A."/>
            <person name="Takaki Y."/>
            <person name="Nishi S."/>
            <person name="Hori S."/>
            <person name="Arai W."/>
            <person name="Tsubouchi T."/>
            <person name="Morono Y."/>
            <person name="Uchiyama I."/>
            <person name="Ito T."/>
            <person name="Fujiyama A."/>
            <person name="Inagaki F."/>
            <person name="Takami H."/>
        </authorList>
    </citation>
    <scope>NUCLEOTIDE SEQUENCE</scope>
    <source>
        <strain evidence="1">Expedition CK06-06</strain>
    </source>
</reference>
<evidence type="ECO:0000313" key="1">
    <source>
        <dbReference type="EMBL" id="GAG26519.1"/>
    </source>
</evidence>
<comment type="caution">
    <text evidence="1">The sequence shown here is derived from an EMBL/GenBank/DDBJ whole genome shotgun (WGS) entry which is preliminary data.</text>
</comment>
<organism evidence="1">
    <name type="scientific">marine sediment metagenome</name>
    <dbReference type="NCBI Taxonomy" id="412755"/>
    <lineage>
        <taxon>unclassified sequences</taxon>
        <taxon>metagenomes</taxon>
        <taxon>ecological metagenomes</taxon>
    </lineage>
</organism>
<dbReference type="AlphaFoldDB" id="X0W6K3"/>
<accession>X0W6K3</accession>
<name>X0W6K3_9ZZZZ</name>
<protein>
    <submittedName>
        <fullName evidence="1">Uncharacterized protein</fullName>
    </submittedName>
</protein>